<sequence>MAGSRGDSNISAKEKEKRMSTYDTALSMARQGQKVELRTMPATESGVLKTLLAHPLVQPHILLRQGASSPHAYLDKLAARMLHAADPCALHAGIYALEQQELIGTVSLQNWNRYENKAVLGYLLNPLWWGRGLATEAVGLLLDYSFQELGLLRAEGRCRGDNLRSERVMIKNGLTLERVLPMPGSPSDVMKVFTLLHN</sequence>
<dbReference type="GO" id="GO:0005737">
    <property type="term" value="C:cytoplasm"/>
    <property type="evidence" value="ECO:0007669"/>
    <property type="project" value="TreeGrafter"/>
</dbReference>
<evidence type="ECO:0000256" key="3">
    <source>
        <dbReference type="ARBA" id="ARBA00038502"/>
    </source>
</evidence>
<dbReference type="InterPro" id="IPR016181">
    <property type="entry name" value="Acyl_CoA_acyltransferase"/>
</dbReference>
<dbReference type="InterPro" id="IPR051531">
    <property type="entry name" value="N-acetyltransferase"/>
</dbReference>
<dbReference type="PANTHER" id="PTHR43792:SF8">
    <property type="entry name" value="[RIBOSOMAL PROTEIN US5]-ALANINE N-ACETYLTRANSFERASE"/>
    <property type="match status" value="1"/>
</dbReference>
<evidence type="ECO:0000313" key="5">
    <source>
        <dbReference type="EMBL" id="QQZ61745.1"/>
    </source>
</evidence>
<keyword evidence="1" id="KW-0808">Transferase</keyword>
<evidence type="ECO:0000256" key="2">
    <source>
        <dbReference type="ARBA" id="ARBA00023315"/>
    </source>
</evidence>
<proteinExistence type="inferred from homology"/>
<dbReference type="GO" id="GO:0008999">
    <property type="term" value="F:protein-N-terminal-alanine acetyltransferase activity"/>
    <property type="evidence" value="ECO:0007669"/>
    <property type="project" value="TreeGrafter"/>
</dbReference>
<dbReference type="AlphaFoldDB" id="A0A974PDA0"/>
<dbReference type="InterPro" id="IPR000182">
    <property type="entry name" value="GNAT_dom"/>
</dbReference>
<organism evidence="5 6">
    <name type="scientific">Paenibacillus sonchi</name>
    <dbReference type="NCBI Taxonomy" id="373687"/>
    <lineage>
        <taxon>Bacteria</taxon>
        <taxon>Bacillati</taxon>
        <taxon>Bacillota</taxon>
        <taxon>Bacilli</taxon>
        <taxon>Bacillales</taxon>
        <taxon>Paenibacillaceae</taxon>
        <taxon>Paenibacillus</taxon>
        <taxon>Paenibacillus sonchi group</taxon>
    </lineage>
</organism>
<name>A0A974PDA0_9BACL</name>
<reference evidence="5 6" key="1">
    <citation type="submission" date="2021-01" db="EMBL/GenBank/DDBJ databases">
        <title>Whole genome sequence of Paenibacillus sonchi LMG 24727 for comparative genomics.</title>
        <authorList>
            <person name="Lee G."/>
            <person name="Kim M.-J."/>
            <person name="Lim K."/>
            <person name="Shin J.-H."/>
        </authorList>
    </citation>
    <scope>NUCLEOTIDE SEQUENCE [LARGE SCALE GENOMIC DNA]</scope>
    <source>
        <strain evidence="5 6">LMG 24727</strain>
    </source>
</reference>
<dbReference type="EMBL" id="CP068595">
    <property type="protein sequence ID" value="QQZ61745.1"/>
    <property type="molecule type" value="Genomic_DNA"/>
</dbReference>
<comment type="similarity">
    <text evidence="3">Belongs to the acetyltransferase family. RimJ subfamily.</text>
</comment>
<protein>
    <submittedName>
        <fullName evidence="5">GNAT family N-acetyltransferase</fullName>
    </submittedName>
</protein>
<dbReference type="Pfam" id="PF13302">
    <property type="entry name" value="Acetyltransf_3"/>
    <property type="match status" value="1"/>
</dbReference>
<dbReference type="PANTHER" id="PTHR43792">
    <property type="entry name" value="GNAT FAMILY, PUTATIVE (AFU_ORTHOLOGUE AFUA_3G00765)-RELATED-RELATED"/>
    <property type="match status" value="1"/>
</dbReference>
<dbReference type="KEGG" id="pson:JI735_03075"/>
<keyword evidence="2" id="KW-0012">Acyltransferase</keyword>
<gene>
    <name evidence="5" type="ORF">JI735_03075</name>
</gene>
<dbReference type="Proteomes" id="UP000595841">
    <property type="component" value="Chromosome"/>
</dbReference>
<dbReference type="SUPFAM" id="SSF55729">
    <property type="entry name" value="Acyl-CoA N-acyltransferases (Nat)"/>
    <property type="match status" value="1"/>
</dbReference>
<evidence type="ECO:0000259" key="4">
    <source>
        <dbReference type="PROSITE" id="PS51186"/>
    </source>
</evidence>
<dbReference type="Gene3D" id="3.40.630.30">
    <property type="match status" value="1"/>
</dbReference>
<keyword evidence="6" id="KW-1185">Reference proteome</keyword>
<evidence type="ECO:0000313" key="6">
    <source>
        <dbReference type="Proteomes" id="UP000595841"/>
    </source>
</evidence>
<evidence type="ECO:0000256" key="1">
    <source>
        <dbReference type="ARBA" id="ARBA00022679"/>
    </source>
</evidence>
<feature type="domain" description="N-acetyltransferase" evidence="4">
    <location>
        <begin position="35"/>
        <end position="196"/>
    </location>
</feature>
<accession>A0A974PDA0</accession>
<dbReference type="PROSITE" id="PS51186">
    <property type="entry name" value="GNAT"/>
    <property type="match status" value="1"/>
</dbReference>